<feature type="transmembrane region" description="Helical" evidence="9">
    <location>
        <begin position="893"/>
        <end position="913"/>
    </location>
</feature>
<keyword evidence="2" id="KW-0813">Transport</keyword>
<feature type="region of interest" description="Disordered" evidence="8">
    <location>
        <begin position="349"/>
        <end position="369"/>
    </location>
</feature>
<feature type="transmembrane region" description="Helical" evidence="9">
    <location>
        <begin position="1033"/>
        <end position="1053"/>
    </location>
</feature>
<dbReference type="Pfam" id="PF00005">
    <property type="entry name" value="ABC_tran"/>
    <property type="match status" value="2"/>
</dbReference>
<dbReference type="CDD" id="cd00267">
    <property type="entry name" value="ABC_ATPase"/>
    <property type="match status" value="1"/>
</dbReference>
<feature type="transmembrane region" description="Helical" evidence="9">
    <location>
        <begin position="968"/>
        <end position="993"/>
    </location>
</feature>
<dbReference type="InterPro" id="IPR003439">
    <property type="entry name" value="ABC_transporter-like_ATP-bd"/>
</dbReference>
<evidence type="ECO:0000256" key="3">
    <source>
        <dbReference type="ARBA" id="ARBA00022692"/>
    </source>
</evidence>
<keyword evidence="3 9" id="KW-0812">Transmembrane</keyword>
<evidence type="ECO:0000313" key="12">
    <source>
        <dbReference type="Proteomes" id="UP000232323"/>
    </source>
</evidence>
<proteinExistence type="predicted"/>
<dbReference type="InterPro" id="IPR050352">
    <property type="entry name" value="ABCG_transporters"/>
</dbReference>
<dbReference type="GO" id="GO:0140359">
    <property type="term" value="F:ABC-type transporter activity"/>
    <property type="evidence" value="ECO:0007669"/>
    <property type="project" value="InterPro"/>
</dbReference>
<evidence type="ECO:0000256" key="6">
    <source>
        <dbReference type="ARBA" id="ARBA00022989"/>
    </source>
</evidence>
<dbReference type="Proteomes" id="UP000232323">
    <property type="component" value="Unassembled WGS sequence"/>
</dbReference>
<evidence type="ECO:0000256" key="8">
    <source>
        <dbReference type="SAM" id="MobiDB-lite"/>
    </source>
</evidence>
<dbReference type="OrthoDB" id="66620at2759"/>
<dbReference type="SMART" id="SM00382">
    <property type="entry name" value="AAA"/>
    <property type="match status" value="1"/>
</dbReference>
<feature type="region of interest" description="Disordered" evidence="8">
    <location>
        <begin position="40"/>
        <end position="71"/>
    </location>
</feature>
<accession>A0A250X475</accession>
<feature type="transmembrane region" description="Helical" evidence="9">
    <location>
        <begin position="1000"/>
        <end position="1021"/>
    </location>
</feature>
<evidence type="ECO:0000256" key="1">
    <source>
        <dbReference type="ARBA" id="ARBA00004141"/>
    </source>
</evidence>
<feature type="compositionally biased region" description="Polar residues" evidence="8">
    <location>
        <begin position="56"/>
        <end position="65"/>
    </location>
</feature>
<evidence type="ECO:0000256" key="7">
    <source>
        <dbReference type="ARBA" id="ARBA00023136"/>
    </source>
</evidence>
<dbReference type="InterPro" id="IPR017871">
    <property type="entry name" value="ABC_transporter-like_CS"/>
</dbReference>
<comment type="subcellular location">
    <subcellularLocation>
        <location evidence="1">Membrane</location>
        <topology evidence="1">Multi-pass membrane protein</topology>
    </subcellularLocation>
</comment>
<keyword evidence="7 9" id="KW-0472">Membrane</keyword>
<evidence type="ECO:0000256" key="5">
    <source>
        <dbReference type="ARBA" id="ARBA00022840"/>
    </source>
</evidence>
<keyword evidence="12" id="KW-1185">Reference proteome</keyword>
<dbReference type="Gene3D" id="3.40.50.300">
    <property type="entry name" value="P-loop containing nucleotide triphosphate hydrolases"/>
    <property type="match status" value="2"/>
</dbReference>
<evidence type="ECO:0000256" key="2">
    <source>
        <dbReference type="ARBA" id="ARBA00022448"/>
    </source>
</evidence>
<organism evidence="11 12">
    <name type="scientific">Chlamydomonas eustigma</name>
    <dbReference type="NCBI Taxonomy" id="1157962"/>
    <lineage>
        <taxon>Eukaryota</taxon>
        <taxon>Viridiplantae</taxon>
        <taxon>Chlorophyta</taxon>
        <taxon>core chlorophytes</taxon>
        <taxon>Chlorophyceae</taxon>
        <taxon>CS clade</taxon>
        <taxon>Chlamydomonadales</taxon>
        <taxon>Chlamydomonadaceae</taxon>
        <taxon>Chlamydomonas</taxon>
    </lineage>
</organism>
<dbReference type="PROSITE" id="PS50893">
    <property type="entry name" value="ABC_TRANSPORTER_2"/>
    <property type="match status" value="1"/>
</dbReference>
<dbReference type="PANTHER" id="PTHR48041:SF91">
    <property type="entry name" value="ABC TRANSPORTER G FAMILY MEMBER 28"/>
    <property type="match status" value="1"/>
</dbReference>
<dbReference type="InterPro" id="IPR013525">
    <property type="entry name" value="ABC2_TM"/>
</dbReference>
<keyword evidence="6 9" id="KW-1133">Transmembrane helix</keyword>
<reference evidence="11 12" key="1">
    <citation type="submission" date="2017-08" db="EMBL/GenBank/DDBJ databases">
        <title>Acidophilic green algal genome provides insights into adaptation to an acidic environment.</title>
        <authorList>
            <person name="Hirooka S."/>
            <person name="Hirose Y."/>
            <person name="Kanesaki Y."/>
            <person name="Higuchi S."/>
            <person name="Fujiwara T."/>
            <person name="Onuma R."/>
            <person name="Era A."/>
            <person name="Ohbayashi R."/>
            <person name="Uzuka A."/>
            <person name="Nozaki H."/>
            <person name="Yoshikawa H."/>
            <person name="Miyagishima S.Y."/>
        </authorList>
    </citation>
    <scope>NUCLEOTIDE SEQUENCE [LARGE SCALE GENOMIC DNA]</scope>
    <source>
        <strain evidence="11 12">NIES-2499</strain>
    </source>
</reference>
<sequence>MSSLVVSSYNLLRTVQIRETSINGLTSLSLGSQNSLYLTTREQRPRPAGPSAALPTWSSDMSSVSKGDPASSATTASVAAASSHEASCIVHIDAICPTLSTAASITLTKTGSEVVVQEHVNNEISASIKRGAAADAVSPHPGAGATSSDAAFEVQHSTHPNADILWDMTADEHLIQHVDEDLIAEESLTEVRASVVQKLCPVTLRWQDIRCVRGYCGTVVGTWQHTAAAHQGGVPNLAASVQGGLDQQQQLQAAGIGSTDVEKRMQVILSDVWGSVGPGDMMALIGQSGAGKSTLLDILALRLPCSSAAMVTGIVEVNGLRRAGICKSVEDSGTPAVLQIVAVDEKELGDAGRKGGGKGHQKGRCNRDDQDQAGAAEFVREQAVHCVQWNNGQCLGRGPLGEQQQPQAAVHGLHKAAETAPSQVPASALDGNASTQQPAVSSFYEPAESSFFHADVSSRLKAGVSNKQDIDVPKSCQCLTNVMSKNTFLNLSSYIPQDDGHLPPQLTVSEVLFFHAMMLLPTVTSRAEVNLRVSSALEVMGLQNQAETLVGGQLMGGLTLRGISGGEKRRLAIAAGVLARPSIMFLDEPTSGLDSFSALSVAAYLRALATAGHTLLMSLHQPRAAIWSMFDKVLLLSHGYMLFQGNRLDLVPWFTGPIMDFSFEAREHGVPSDWILDILSGGHGDEEEQQQCTMVPGTAEEEQQQQCALSQLLGGEMPAAGGNVPLVGMPLISMSPPPLVVLSKDLSRVFHAAHAFASIHKAKCAASSWGKDPASSGLPPAAVTTRVSDAVFGPSRDASSPVCKRIDAVKGIIAHDERVLSQLVTPNSNGLLPVNTVLSSDSSLHCHESDCFHGKSHKKICNQDIKRRAGWSRQLQVLMWREALVSLRNPADVAGRMLVFVWIALFANFIIYSAQGNASSINERVAWLFAQLFFYLVIPYVFFSLFTADKRAYLADMTARLYSPFPYYMAKVLATSPLNILIALAFGCIAYGMFGFRHKVLSAVQSLTCTTLFSLISLQWIHFASAATPNQDLAFVAAVGFTLFNVLFTGMFLTSPDLDYVWSSHLRMVSAMDWAWQGIMLSELQNRVFLCPVTGPLAIDSLGMIPELIPNQTGLDLTIAVVNHPMDRDKCIAATNAVLEYYAIHGTVQSKIGYLFVYLAALHILTLLALLITTKNTRGN</sequence>
<evidence type="ECO:0000313" key="11">
    <source>
        <dbReference type="EMBL" id="GAX77856.1"/>
    </source>
</evidence>
<gene>
    <name evidence="11" type="ORF">CEUSTIGMA_g5298.t1</name>
</gene>
<dbReference type="AlphaFoldDB" id="A0A250X475"/>
<dbReference type="InterPro" id="IPR027417">
    <property type="entry name" value="P-loop_NTPase"/>
</dbReference>
<feature type="transmembrane region" description="Helical" evidence="9">
    <location>
        <begin position="925"/>
        <end position="948"/>
    </location>
</feature>
<comment type="caution">
    <text evidence="11">The sequence shown here is derived from an EMBL/GenBank/DDBJ whole genome shotgun (WGS) entry which is preliminary data.</text>
</comment>
<keyword evidence="4" id="KW-0547">Nucleotide-binding</keyword>
<feature type="domain" description="ABC transporter" evidence="10">
    <location>
        <begin position="251"/>
        <end position="663"/>
    </location>
</feature>
<dbReference type="EMBL" id="BEGY01000027">
    <property type="protein sequence ID" value="GAX77856.1"/>
    <property type="molecule type" value="Genomic_DNA"/>
</dbReference>
<dbReference type="GO" id="GO:0005524">
    <property type="term" value="F:ATP binding"/>
    <property type="evidence" value="ECO:0007669"/>
    <property type="project" value="UniProtKB-KW"/>
</dbReference>
<evidence type="ECO:0000256" key="9">
    <source>
        <dbReference type="SAM" id="Phobius"/>
    </source>
</evidence>
<dbReference type="GO" id="GO:0016020">
    <property type="term" value="C:membrane"/>
    <property type="evidence" value="ECO:0007669"/>
    <property type="project" value="UniProtKB-SubCell"/>
</dbReference>
<feature type="transmembrane region" description="Helical" evidence="9">
    <location>
        <begin position="1152"/>
        <end position="1172"/>
    </location>
</feature>
<dbReference type="Pfam" id="PF01061">
    <property type="entry name" value="ABC2_membrane"/>
    <property type="match status" value="1"/>
</dbReference>
<name>A0A250X475_9CHLO</name>
<dbReference type="PANTHER" id="PTHR48041">
    <property type="entry name" value="ABC TRANSPORTER G FAMILY MEMBER 28"/>
    <property type="match status" value="1"/>
</dbReference>
<dbReference type="GO" id="GO:0016887">
    <property type="term" value="F:ATP hydrolysis activity"/>
    <property type="evidence" value="ECO:0007669"/>
    <property type="project" value="InterPro"/>
</dbReference>
<keyword evidence="5" id="KW-0067">ATP-binding</keyword>
<dbReference type="PROSITE" id="PS00211">
    <property type="entry name" value="ABC_TRANSPORTER_1"/>
    <property type="match status" value="1"/>
</dbReference>
<feature type="compositionally biased region" description="Basic residues" evidence="8">
    <location>
        <begin position="355"/>
        <end position="364"/>
    </location>
</feature>
<protein>
    <recommendedName>
        <fullName evidence="10">ABC transporter domain-containing protein</fullName>
    </recommendedName>
</protein>
<dbReference type="InterPro" id="IPR003593">
    <property type="entry name" value="AAA+_ATPase"/>
</dbReference>
<evidence type="ECO:0000259" key="10">
    <source>
        <dbReference type="PROSITE" id="PS50893"/>
    </source>
</evidence>
<dbReference type="SUPFAM" id="SSF52540">
    <property type="entry name" value="P-loop containing nucleoside triphosphate hydrolases"/>
    <property type="match status" value="1"/>
</dbReference>
<evidence type="ECO:0000256" key="4">
    <source>
        <dbReference type="ARBA" id="ARBA00022741"/>
    </source>
</evidence>
<feature type="region of interest" description="Disordered" evidence="8">
    <location>
        <begin position="398"/>
        <end position="440"/>
    </location>
</feature>